<evidence type="ECO:0000256" key="1">
    <source>
        <dbReference type="SAM" id="MobiDB-lite"/>
    </source>
</evidence>
<dbReference type="Proteomes" id="UP000265520">
    <property type="component" value="Unassembled WGS sequence"/>
</dbReference>
<protein>
    <submittedName>
        <fullName evidence="2">Serine-rich adhesin for platelets-like</fullName>
    </submittedName>
</protein>
<feature type="compositionally biased region" description="Basic and acidic residues" evidence="1">
    <location>
        <begin position="432"/>
        <end position="441"/>
    </location>
</feature>
<name>A0A392MB80_9FABA</name>
<dbReference type="PANTHER" id="PTHR35746">
    <property type="entry name" value="PENTATRICOPEPTIDE REPEAT (PPR) SUPERFAMILY PROTEIN"/>
    <property type="match status" value="1"/>
</dbReference>
<reference evidence="2 3" key="1">
    <citation type="journal article" date="2018" name="Front. Plant Sci.">
        <title>Red Clover (Trifolium pratense) and Zigzag Clover (T. medium) - A Picture of Genomic Similarities and Differences.</title>
        <authorList>
            <person name="Dluhosova J."/>
            <person name="Istvanek J."/>
            <person name="Nedelnik J."/>
            <person name="Repkova J."/>
        </authorList>
    </citation>
    <scope>NUCLEOTIDE SEQUENCE [LARGE SCALE GENOMIC DNA]</scope>
    <source>
        <strain evidence="3">cv. 10/8</strain>
        <tissue evidence="2">Leaf</tissue>
    </source>
</reference>
<feature type="compositionally biased region" description="Polar residues" evidence="1">
    <location>
        <begin position="405"/>
        <end position="429"/>
    </location>
</feature>
<feature type="region of interest" description="Disordered" evidence="1">
    <location>
        <begin position="298"/>
        <end position="323"/>
    </location>
</feature>
<feature type="compositionally biased region" description="Basic and acidic residues" evidence="1">
    <location>
        <begin position="40"/>
        <end position="57"/>
    </location>
</feature>
<organism evidence="2 3">
    <name type="scientific">Trifolium medium</name>
    <dbReference type="NCBI Taxonomy" id="97028"/>
    <lineage>
        <taxon>Eukaryota</taxon>
        <taxon>Viridiplantae</taxon>
        <taxon>Streptophyta</taxon>
        <taxon>Embryophyta</taxon>
        <taxon>Tracheophyta</taxon>
        <taxon>Spermatophyta</taxon>
        <taxon>Magnoliopsida</taxon>
        <taxon>eudicotyledons</taxon>
        <taxon>Gunneridae</taxon>
        <taxon>Pentapetalae</taxon>
        <taxon>rosids</taxon>
        <taxon>fabids</taxon>
        <taxon>Fabales</taxon>
        <taxon>Fabaceae</taxon>
        <taxon>Papilionoideae</taxon>
        <taxon>50 kb inversion clade</taxon>
        <taxon>NPAAA clade</taxon>
        <taxon>Hologalegina</taxon>
        <taxon>IRL clade</taxon>
        <taxon>Trifolieae</taxon>
        <taxon>Trifolium</taxon>
    </lineage>
</organism>
<accession>A0A392MB80</accession>
<keyword evidence="3" id="KW-1185">Reference proteome</keyword>
<feature type="compositionally biased region" description="Basic and acidic residues" evidence="1">
    <location>
        <begin position="449"/>
        <end position="460"/>
    </location>
</feature>
<gene>
    <name evidence="2" type="ORF">A2U01_0005606</name>
</gene>
<dbReference type="EMBL" id="LXQA010007350">
    <property type="protein sequence ID" value="MCH84770.1"/>
    <property type="molecule type" value="Genomic_DNA"/>
</dbReference>
<feature type="non-terminal residue" evidence="2">
    <location>
        <position position="460"/>
    </location>
</feature>
<evidence type="ECO:0000313" key="2">
    <source>
        <dbReference type="EMBL" id="MCH84770.1"/>
    </source>
</evidence>
<feature type="region of interest" description="Disordered" evidence="1">
    <location>
        <begin position="399"/>
        <end position="460"/>
    </location>
</feature>
<feature type="region of interest" description="Disordered" evidence="1">
    <location>
        <begin position="40"/>
        <end position="63"/>
    </location>
</feature>
<proteinExistence type="predicted"/>
<sequence length="460" mass="49405">MDSKMKTDSEDCSEVSLVELTTETYLRSHEIGVSMKPEMNENHFSEEHGPGDIHENSQPESSLMVSSNEYQREMSFQSATDDTFNIINNDTAEINDVSVDGKVVGANVENDTEVIVKDFQSSDLLQSEEQSSDLFRNNSDDVGETGKIEGEINSNIKLYEEHNKSTGIAADSHEEQDAQLSVNAAEDFSSKHTPHSSTNTVPSAQLNSAVEDDTTGEPVQDQSNNNLVKLGSSGIDTSADSLEAQDAQLLVKAIEDLASKYTSNSFINAETSAIEDNSDELTRVTAVPLPVQDQSVNNLTKLTSPGTEASVDSGSRRDSLDGNWGSSSVISMISDAPAVLDGETLPSTGPQASTEASKSDVNIPQAAPADRQLSGKSETFELPSFTTLVEPSHVAASNGAAAASEIQNPQQSNSTSQAAWFPTLNQVINEPQGRKKNEETISKITKRSSSKEHTPLKSLL</sequence>
<dbReference type="PANTHER" id="PTHR35746:SF1">
    <property type="entry name" value="PENTATRICOPEPTIDE REPEAT (PPR) SUPERFAMILY PROTEIN"/>
    <property type="match status" value="1"/>
</dbReference>
<feature type="compositionally biased region" description="Polar residues" evidence="1">
    <location>
        <begin position="298"/>
        <end position="313"/>
    </location>
</feature>
<feature type="compositionally biased region" description="Polar residues" evidence="1">
    <location>
        <begin position="345"/>
        <end position="362"/>
    </location>
</feature>
<feature type="region of interest" description="Disordered" evidence="1">
    <location>
        <begin position="340"/>
        <end position="376"/>
    </location>
</feature>
<feature type="region of interest" description="Disordered" evidence="1">
    <location>
        <begin position="126"/>
        <end position="148"/>
    </location>
</feature>
<evidence type="ECO:0000313" key="3">
    <source>
        <dbReference type="Proteomes" id="UP000265520"/>
    </source>
</evidence>
<feature type="region of interest" description="Disordered" evidence="1">
    <location>
        <begin position="212"/>
        <end position="231"/>
    </location>
</feature>
<dbReference type="AlphaFoldDB" id="A0A392MB80"/>
<comment type="caution">
    <text evidence="2">The sequence shown here is derived from an EMBL/GenBank/DDBJ whole genome shotgun (WGS) entry which is preliminary data.</text>
</comment>